<protein>
    <submittedName>
        <fullName evidence="1">Kinase-associated protein B</fullName>
    </submittedName>
</protein>
<accession>A0A370FZ72</accession>
<keyword evidence="1" id="KW-0808">Transferase</keyword>
<dbReference type="AlphaFoldDB" id="A0A370FZ72"/>
<dbReference type="Pfam" id="PF08810">
    <property type="entry name" value="KapB"/>
    <property type="match status" value="1"/>
</dbReference>
<proteinExistence type="predicted"/>
<dbReference type="SMART" id="SM01298">
    <property type="entry name" value="KapB"/>
    <property type="match status" value="1"/>
</dbReference>
<dbReference type="SUPFAM" id="SSF141251">
    <property type="entry name" value="Kinase-associated protein B-like"/>
    <property type="match status" value="1"/>
</dbReference>
<dbReference type="InterPro" id="IPR038080">
    <property type="entry name" value="KapB_sf"/>
</dbReference>
<gene>
    <name evidence="1" type="ORF">DFR59_12418</name>
</gene>
<keyword evidence="2" id="KW-1185">Reference proteome</keyword>
<sequence length="131" mass="14654">MTVKSGDKVTAIYKTGKYIGEVTAVNPTSIVIRILAVIKHPVQGDLHHPKQLGEGFFHERKALAYREQANIPAGMVKPFQESIPEYGESLIVAFNTLKAQLQEDHTPFAEHSLAALAEIQKEYELMYNLSF</sequence>
<organism evidence="1 2">
    <name type="scientific">Falsibacillus pallidus</name>
    <dbReference type="NCBI Taxonomy" id="493781"/>
    <lineage>
        <taxon>Bacteria</taxon>
        <taxon>Bacillati</taxon>
        <taxon>Bacillota</taxon>
        <taxon>Bacilli</taxon>
        <taxon>Bacillales</taxon>
        <taxon>Bacillaceae</taxon>
        <taxon>Falsibacillus</taxon>
    </lineage>
</organism>
<comment type="caution">
    <text evidence="1">The sequence shown here is derived from an EMBL/GenBank/DDBJ whole genome shotgun (WGS) entry which is preliminary data.</text>
</comment>
<dbReference type="InterPro" id="IPR014916">
    <property type="entry name" value="KapB"/>
</dbReference>
<dbReference type="GO" id="GO:0016301">
    <property type="term" value="F:kinase activity"/>
    <property type="evidence" value="ECO:0007669"/>
    <property type="project" value="UniProtKB-KW"/>
</dbReference>
<dbReference type="EMBL" id="QQAY01000024">
    <property type="protein sequence ID" value="RDI36931.1"/>
    <property type="molecule type" value="Genomic_DNA"/>
</dbReference>
<evidence type="ECO:0000313" key="1">
    <source>
        <dbReference type="EMBL" id="RDI36931.1"/>
    </source>
</evidence>
<dbReference type="Proteomes" id="UP000255326">
    <property type="component" value="Unassembled WGS sequence"/>
</dbReference>
<dbReference type="Gene3D" id="2.30.30.430">
    <property type="entry name" value="Kinase associated protein B domain"/>
    <property type="match status" value="1"/>
</dbReference>
<evidence type="ECO:0000313" key="2">
    <source>
        <dbReference type="Proteomes" id="UP000255326"/>
    </source>
</evidence>
<name>A0A370FZ72_9BACI</name>
<reference evidence="1 2" key="1">
    <citation type="submission" date="2018-07" db="EMBL/GenBank/DDBJ databases">
        <title>Genomic Encyclopedia of Type Strains, Phase IV (KMG-IV): sequencing the most valuable type-strain genomes for metagenomic binning, comparative biology and taxonomic classification.</title>
        <authorList>
            <person name="Goeker M."/>
        </authorList>
    </citation>
    <scope>NUCLEOTIDE SEQUENCE [LARGE SCALE GENOMIC DNA]</scope>
    <source>
        <strain evidence="1 2">DSM 25281</strain>
    </source>
</reference>
<keyword evidence="1" id="KW-0418">Kinase</keyword>